<dbReference type="Proteomes" id="UP001150942">
    <property type="component" value="Unassembled WGS sequence"/>
</dbReference>
<keyword evidence="2" id="KW-0963">Cytoplasm</keyword>
<evidence type="ECO:0000259" key="7">
    <source>
        <dbReference type="PROSITE" id="PS51981"/>
    </source>
</evidence>
<keyword evidence="3" id="KW-0479">Metal-binding</keyword>
<evidence type="ECO:0000256" key="1">
    <source>
        <dbReference type="ARBA" id="ARBA00004496"/>
    </source>
</evidence>
<comment type="subcellular location">
    <subcellularLocation>
        <location evidence="1">Cytoplasm</location>
    </subcellularLocation>
</comment>
<dbReference type="AlphaFoldDB" id="A0A9W9IZD2"/>
<evidence type="ECO:0000256" key="5">
    <source>
        <dbReference type="ARBA" id="ARBA00022833"/>
    </source>
</evidence>
<organism evidence="8 9">
    <name type="scientific">Penicillium cf. viridicatum</name>
    <dbReference type="NCBI Taxonomy" id="2972119"/>
    <lineage>
        <taxon>Eukaryota</taxon>
        <taxon>Fungi</taxon>
        <taxon>Dikarya</taxon>
        <taxon>Ascomycota</taxon>
        <taxon>Pezizomycotina</taxon>
        <taxon>Eurotiomycetes</taxon>
        <taxon>Eurotiomycetidae</taxon>
        <taxon>Eurotiales</taxon>
        <taxon>Aspergillaceae</taxon>
        <taxon>Penicillium</taxon>
    </lineage>
</organism>
<dbReference type="InterPro" id="IPR046439">
    <property type="entry name" value="ZF_RZ_dom"/>
</dbReference>
<protein>
    <recommendedName>
        <fullName evidence="7">RZ-type domain-containing protein</fullName>
    </recommendedName>
</protein>
<evidence type="ECO:0000256" key="2">
    <source>
        <dbReference type="ARBA" id="ARBA00022490"/>
    </source>
</evidence>
<comment type="caution">
    <text evidence="8">The sequence shown here is derived from an EMBL/GenBank/DDBJ whole genome shotgun (WGS) entry which is preliminary data.</text>
</comment>
<reference evidence="8" key="2">
    <citation type="journal article" date="2023" name="IMA Fungus">
        <title>Comparative genomic study of the Penicillium genus elucidates a diverse pangenome and 15 lateral gene transfer events.</title>
        <authorList>
            <person name="Petersen C."/>
            <person name="Sorensen T."/>
            <person name="Nielsen M.R."/>
            <person name="Sondergaard T.E."/>
            <person name="Sorensen J.L."/>
            <person name="Fitzpatrick D.A."/>
            <person name="Frisvad J.C."/>
            <person name="Nielsen K.L."/>
        </authorList>
    </citation>
    <scope>NUCLEOTIDE SEQUENCE</scope>
    <source>
        <strain evidence="8">IBT 20477</strain>
    </source>
</reference>
<name>A0A9W9IZD2_9EURO</name>
<evidence type="ECO:0000313" key="8">
    <source>
        <dbReference type="EMBL" id="KAJ5186321.1"/>
    </source>
</evidence>
<evidence type="ECO:0000256" key="6">
    <source>
        <dbReference type="ARBA" id="ARBA00022859"/>
    </source>
</evidence>
<dbReference type="GO" id="GO:0002376">
    <property type="term" value="P:immune system process"/>
    <property type="evidence" value="ECO:0007669"/>
    <property type="project" value="UniProtKB-KW"/>
</dbReference>
<evidence type="ECO:0000256" key="3">
    <source>
        <dbReference type="ARBA" id="ARBA00022723"/>
    </source>
</evidence>
<dbReference type="GO" id="GO:0008270">
    <property type="term" value="F:zinc ion binding"/>
    <property type="evidence" value="ECO:0007669"/>
    <property type="project" value="UniProtKB-KW"/>
</dbReference>
<evidence type="ECO:0000256" key="4">
    <source>
        <dbReference type="ARBA" id="ARBA00022771"/>
    </source>
</evidence>
<keyword evidence="6" id="KW-0391">Immunity</keyword>
<evidence type="ECO:0000313" key="9">
    <source>
        <dbReference type="Proteomes" id="UP001150942"/>
    </source>
</evidence>
<dbReference type="GO" id="GO:0005737">
    <property type="term" value="C:cytoplasm"/>
    <property type="evidence" value="ECO:0007669"/>
    <property type="project" value="UniProtKB-SubCell"/>
</dbReference>
<keyword evidence="9" id="KW-1185">Reference proteome</keyword>
<dbReference type="InterPro" id="IPR031248">
    <property type="entry name" value="RNF213"/>
</dbReference>
<gene>
    <name evidence="8" type="ORF">N7449_011085</name>
</gene>
<dbReference type="PANTHER" id="PTHR22605">
    <property type="entry name" value="RZ-TYPE DOMAIN-CONTAINING PROTEIN"/>
    <property type="match status" value="1"/>
</dbReference>
<dbReference type="PROSITE" id="PS51981">
    <property type="entry name" value="ZF_RZ"/>
    <property type="match status" value="1"/>
</dbReference>
<dbReference type="Pfam" id="PF20173">
    <property type="entry name" value="ZnF_RZ-type"/>
    <property type="match status" value="1"/>
</dbReference>
<reference evidence="8" key="1">
    <citation type="submission" date="2022-11" db="EMBL/GenBank/DDBJ databases">
        <authorList>
            <person name="Petersen C."/>
        </authorList>
    </citation>
    <scope>NUCLEOTIDE SEQUENCE</scope>
    <source>
        <strain evidence="8">IBT 20477</strain>
    </source>
</reference>
<feature type="domain" description="RZ-type" evidence="7">
    <location>
        <begin position="13"/>
        <end position="87"/>
    </location>
</feature>
<sequence>MVRLYEGPRYETVTLEELQSIKTAMVSGRGGIATHSGHWYNCVNGHPFAIGECGMPMEQARCPECGAPIGGQNHTAVEGVSRAREME</sequence>
<proteinExistence type="predicted"/>
<keyword evidence="5" id="KW-0862">Zinc</keyword>
<dbReference type="GO" id="GO:0016887">
    <property type="term" value="F:ATP hydrolysis activity"/>
    <property type="evidence" value="ECO:0007669"/>
    <property type="project" value="InterPro"/>
</dbReference>
<accession>A0A9W9IZD2</accession>
<keyword evidence="4" id="KW-0863">Zinc-finger</keyword>
<dbReference type="GO" id="GO:0004842">
    <property type="term" value="F:ubiquitin-protein transferase activity"/>
    <property type="evidence" value="ECO:0007669"/>
    <property type="project" value="InterPro"/>
</dbReference>
<dbReference type="PANTHER" id="PTHR22605:SF16">
    <property type="entry name" value="E3 UBIQUITIN-PROTEIN LIGASE RNF213"/>
    <property type="match status" value="1"/>
</dbReference>
<dbReference type="OrthoDB" id="2423195at2759"/>
<dbReference type="EMBL" id="JAPQKQ010000008">
    <property type="protein sequence ID" value="KAJ5186321.1"/>
    <property type="molecule type" value="Genomic_DNA"/>
</dbReference>